<evidence type="ECO:0000313" key="18">
    <source>
        <dbReference type="Proteomes" id="UP000310708"/>
    </source>
</evidence>
<keyword evidence="11" id="KW-0012">Acyltransferase</keyword>
<dbReference type="PROSITE" id="PS51731">
    <property type="entry name" value="GNAT_NAGS"/>
    <property type="match status" value="1"/>
</dbReference>
<comment type="catalytic activity">
    <reaction evidence="15">
        <text>L-glutamate + acetyl-CoA = N-acetyl-L-glutamate + CoA + H(+)</text>
        <dbReference type="Rhea" id="RHEA:24292"/>
        <dbReference type="ChEBI" id="CHEBI:15378"/>
        <dbReference type="ChEBI" id="CHEBI:29985"/>
        <dbReference type="ChEBI" id="CHEBI:44337"/>
        <dbReference type="ChEBI" id="CHEBI:57287"/>
        <dbReference type="ChEBI" id="CHEBI:57288"/>
        <dbReference type="EC" id="2.3.1.1"/>
    </reaction>
</comment>
<name>A0A4T0LT71_9BASI</name>
<sequence>MKRYLSSSARLARTDYWHQQRDLILSVLNARPSARDSKSFLASFRKPQKSTNGDVNHSLPIRALNEIDPTTPLSTTTTAPEDEILDPINPRTGLVKLQGPFTDRQLDSIGFGMNHLRELGLVSVVVVDSELWSIERLKRAKNNGPVAVSQLMTDIREEVIRVTETLIEEGSEAIPILHPIAHLDSSPKCLPQWATSRQHQKARHAPETCHINLSDLVQIRKAIKKRITPVIPSFAINDDLKTIPVHADEILVALSESLVEAQSQKSEEAKKLTMDISPLRLLIITKTGGIPSPARSGLPHLSINLSSEHEHIASTFVWESSHPSALTNLSLARRCLMNMPQSSTALIVGHRSAMELVANLITNKPAHSASLPHELLVTSDKITTHTPTSVRLGAPIQCIRNFDDIDQDKLTHLLESSFKRVLDREAFYGRLKKSLDFVIIAGDYGGCAIVTNEVDPGNENAEPIAYLDKFAVLPSMQGDGTVDFLWLALRDESFGLGLLDALNTNGGLEGKGVGKDLVWRSRGNNPINKWYFERATGFLRVEGKTEAARKAGGWVMFWADAEDKLARKLKGRHATPLAPTGVSLPGSEGLSNPSLGLSLIEDEEQGRLLVYEKIAANIASSWK</sequence>
<dbReference type="FunFam" id="3.40.630.30:FF:000070">
    <property type="entry name" value="Acetylglutamate kinase"/>
    <property type="match status" value="1"/>
</dbReference>
<evidence type="ECO:0000256" key="6">
    <source>
        <dbReference type="ARBA" id="ARBA00018802"/>
    </source>
</evidence>
<evidence type="ECO:0000256" key="7">
    <source>
        <dbReference type="ARBA" id="ARBA00022605"/>
    </source>
</evidence>
<evidence type="ECO:0000256" key="5">
    <source>
        <dbReference type="ARBA" id="ARBA00012697"/>
    </source>
</evidence>
<dbReference type="Proteomes" id="UP000310708">
    <property type="component" value="Unassembled WGS sequence"/>
</dbReference>
<comment type="pathway">
    <text evidence="3">Amino-acid biosynthesis; L-arginine biosynthesis; N(2)-acetyl-L-ornithine from L-glutamate: step 1/4.</text>
</comment>
<comment type="function">
    <text evidence="1">N-acetylglutamate synthase involved in arginine biosynthesis.</text>
</comment>
<dbReference type="EMBL" id="SPRX01000044">
    <property type="protein sequence ID" value="TIC63651.1"/>
    <property type="molecule type" value="Genomic_DNA"/>
</dbReference>
<dbReference type="InterPro" id="IPR006855">
    <property type="entry name" value="Vertebrate-like_GNAT_dom"/>
</dbReference>
<dbReference type="UniPathway" id="UPA00068"/>
<dbReference type="AlphaFoldDB" id="A0A4T0LT71"/>
<evidence type="ECO:0000256" key="10">
    <source>
        <dbReference type="ARBA" id="ARBA00023128"/>
    </source>
</evidence>
<evidence type="ECO:0000256" key="3">
    <source>
        <dbReference type="ARBA" id="ARBA00004925"/>
    </source>
</evidence>
<evidence type="ECO:0000256" key="1">
    <source>
        <dbReference type="ARBA" id="ARBA00002294"/>
    </source>
</evidence>
<evidence type="ECO:0000256" key="2">
    <source>
        <dbReference type="ARBA" id="ARBA00004173"/>
    </source>
</evidence>
<gene>
    <name evidence="17" type="ORF">E3Q01_03251</name>
</gene>
<reference evidence="17 18" key="1">
    <citation type="submission" date="2019-03" db="EMBL/GenBank/DDBJ databases">
        <title>Sequencing 25 genomes of Wallemia mellicola.</title>
        <authorList>
            <person name="Gostincar C."/>
        </authorList>
    </citation>
    <scope>NUCLEOTIDE SEQUENCE [LARGE SCALE GENOMIC DNA]</scope>
    <source>
        <strain evidence="17 18">EXF-757</strain>
    </source>
</reference>
<keyword evidence="9" id="KW-0809">Transit peptide</keyword>
<dbReference type="Gene3D" id="3.40.1160.10">
    <property type="entry name" value="Acetylglutamate kinase-like"/>
    <property type="match status" value="1"/>
</dbReference>
<evidence type="ECO:0000256" key="14">
    <source>
        <dbReference type="ARBA" id="ARBA00033251"/>
    </source>
</evidence>
<evidence type="ECO:0000256" key="13">
    <source>
        <dbReference type="ARBA" id="ARBA00030346"/>
    </source>
</evidence>
<evidence type="ECO:0000313" key="17">
    <source>
        <dbReference type="EMBL" id="TIC63651.1"/>
    </source>
</evidence>
<evidence type="ECO:0000259" key="16">
    <source>
        <dbReference type="PROSITE" id="PS51731"/>
    </source>
</evidence>
<dbReference type="GO" id="GO:0004042">
    <property type="term" value="F:L-glutamate N-acetyltransferase activity"/>
    <property type="evidence" value="ECO:0007669"/>
    <property type="project" value="TreeGrafter"/>
</dbReference>
<comment type="subcellular location">
    <subcellularLocation>
        <location evidence="2">Mitochondrion</location>
    </subcellularLocation>
</comment>
<dbReference type="Gene3D" id="3.40.630.30">
    <property type="match status" value="1"/>
</dbReference>
<dbReference type="EC" id="2.3.1.1" evidence="5"/>
<keyword evidence="10" id="KW-0496">Mitochondrion</keyword>
<accession>A0A4T0LT71</accession>
<dbReference type="GO" id="GO:0006526">
    <property type="term" value="P:L-arginine biosynthetic process"/>
    <property type="evidence" value="ECO:0007669"/>
    <property type="project" value="UniProtKB-UniPathway"/>
</dbReference>
<dbReference type="PANTHER" id="PTHR23342">
    <property type="entry name" value="N-ACETYLGLUTAMATE SYNTHASE"/>
    <property type="match status" value="1"/>
</dbReference>
<evidence type="ECO:0000256" key="8">
    <source>
        <dbReference type="ARBA" id="ARBA00022679"/>
    </source>
</evidence>
<evidence type="ECO:0000256" key="15">
    <source>
        <dbReference type="ARBA" id="ARBA00048372"/>
    </source>
</evidence>
<evidence type="ECO:0000256" key="11">
    <source>
        <dbReference type="ARBA" id="ARBA00023315"/>
    </source>
</evidence>
<proteinExistence type="inferred from homology"/>
<keyword evidence="8" id="KW-0808">Transferase</keyword>
<dbReference type="GO" id="GO:0005759">
    <property type="term" value="C:mitochondrial matrix"/>
    <property type="evidence" value="ECO:0007669"/>
    <property type="project" value="TreeGrafter"/>
</dbReference>
<comment type="similarity">
    <text evidence="4">Belongs to the acetyltransferase family.</text>
</comment>
<dbReference type="GO" id="GO:0006592">
    <property type="term" value="P:ornithine biosynthetic process"/>
    <property type="evidence" value="ECO:0007669"/>
    <property type="project" value="TreeGrafter"/>
</dbReference>
<feature type="domain" description="N-acetyltransferase" evidence="16">
    <location>
        <begin position="394"/>
        <end position="582"/>
    </location>
</feature>
<dbReference type="InterPro" id="IPR036393">
    <property type="entry name" value="AceGlu_kinase-like_sf"/>
</dbReference>
<evidence type="ECO:0000256" key="12">
    <source>
        <dbReference type="ARBA" id="ARBA00030322"/>
    </source>
</evidence>
<keyword evidence="7" id="KW-0028">Amino-acid biosynthesis</keyword>
<protein>
    <recommendedName>
        <fullName evidence="6">Amino-acid acetyltransferase, mitochondrial</fullName>
        <ecNumber evidence="5">2.3.1.1</ecNumber>
    </recommendedName>
    <alternativeName>
        <fullName evidence="12">Arginine-requiring protein 2</fullName>
    </alternativeName>
    <alternativeName>
        <fullName evidence="13">Glutamate N-acetyltransferase</fullName>
    </alternativeName>
    <alternativeName>
        <fullName evidence="14">N-acetylglutamate synthase</fullName>
    </alternativeName>
</protein>
<evidence type="ECO:0000256" key="4">
    <source>
        <dbReference type="ARBA" id="ARBA00008694"/>
    </source>
</evidence>
<evidence type="ECO:0000256" key="9">
    <source>
        <dbReference type="ARBA" id="ARBA00022946"/>
    </source>
</evidence>
<dbReference type="Pfam" id="PF04768">
    <property type="entry name" value="NAT"/>
    <property type="match status" value="2"/>
</dbReference>
<dbReference type="PANTHER" id="PTHR23342:SF4">
    <property type="entry name" value="AMINO-ACID ACETYLTRANSFERASE, MITOCHONDRIAL"/>
    <property type="match status" value="1"/>
</dbReference>
<comment type="caution">
    <text evidence="17">The sequence shown here is derived from an EMBL/GenBank/DDBJ whole genome shotgun (WGS) entry which is preliminary data.</text>
</comment>
<organism evidence="17 18">
    <name type="scientific">Wallemia mellicola</name>
    <dbReference type="NCBI Taxonomy" id="1708541"/>
    <lineage>
        <taxon>Eukaryota</taxon>
        <taxon>Fungi</taxon>
        <taxon>Dikarya</taxon>
        <taxon>Basidiomycota</taxon>
        <taxon>Wallemiomycotina</taxon>
        <taxon>Wallemiomycetes</taxon>
        <taxon>Wallemiales</taxon>
        <taxon>Wallemiaceae</taxon>
        <taxon>Wallemia</taxon>
    </lineage>
</organism>